<reference evidence="3" key="1">
    <citation type="submission" date="2021-01" db="EMBL/GenBank/DDBJ databases">
        <authorList>
            <person name="Corre E."/>
            <person name="Pelletier E."/>
            <person name="Niang G."/>
            <person name="Scheremetjew M."/>
            <person name="Finn R."/>
            <person name="Kale V."/>
            <person name="Holt S."/>
            <person name="Cochrane G."/>
            <person name="Meng A."/>
            <person name="Brown T."/>
            <person name="Cohen L."/>
        </authorList>
    </citation>
    <scope>NUCLEOTIDE SEQUENCE</scope>
    <source>
        <strain evidence="3">S3</strain>
    </source>
</reference>
<keyword evidence="2" id="KW-1133">Transmembrane helix</keyword>
<evidence type="ECO:0000256" key="1">
    <source>
        <dbReference type="SAM" id="MobiDB-lite"/>
    </source>
</evidence>
<sequence length="124" mass="13577">MSFPGGPPGQLPPGMDGGMPAPPGMALGQSKKKKAGLPTLVAEKGSFLFGRKAVNKVYQLYFMVKTFCTNTLWFGSFIALLYLFPIGLEYMQEQNRILMKLQMQMSGGGDMMGGGQPEMQMRPF</sequence>
<feature type="region of interest" description="Disordered" evidence="1">
    <location>
        <begin position="1"/>
        <end position="30"/>
    </location>
</feature>
<feature type="compositionally biased region" description="Pro residues" evidence="1">
    <location>
        <begin position="1"/>
        <end position="11"/>
    </location>
</feature>
<organism evidence="3">
    <name type="scientific">Strombidium inclinatum</name>
    <dbReference type="NCBI Taxonomy" id="197538"/>
    <lineage>
        <taxon>Eukaryota</taxon>
        <taxon>Sar</taxon>
        <taxon>Alveolata</taxon>
        <taxon>Ciliophora</taxon>
        <taxon>Intramacronucleata</taxon>
        <taxon>Spirotrichea</taxon>
        <taxon>Oligotrichia</taxon>
        <taxon>Strombidiidae</taxon>
        <taxon>Strombidium</taxon>
    </lineage>
</organism>
<evidence type="ECO:0000313" key="3">
    <source>
        <dbReference type="EMBL" id="CAE0332434.1"/>
    </source>
</evidence>
<feature type="transmembrane region" description="Helical" evidence="2">
    <location>
        <begin position="72"/>
        <end position="91"/>
    </location>
</feature>
<gene>
    <name evidence="3" type="ORF">SINC0208_LOCUS13070</name>
</gene>
<name>A0A7S3ITN9_9SPIT</name>
<keyword evidence="2" id="KW-0812">Transmembrane</keyword>
<protein>
    <submittedName>
        <fullName evidence="3">Uncharacterized protein</fullName>
    </submittedName>
</protein>
<keyword evidence="2" id="KW-0472">Membrane</keyword>
<evidence type="ECO:0000256" key="2">
    <source>
        <dbReference type="SAM" id="Phobius"/>
    </source>
</evidence>
<proteinExistence type="predicted"/>
<accession>A0A7S3ITN9</accession>
<dbReference type="EMBL" id="HBIH01032705">
    <property type="protein sequence ID" value="CAE0332434.1"/>
    <property type="molecule type" value="Transcribed_RNA"/>
</dbReference>
<dbReference type="AlphaFoldDB" id="A0A7S3ITN9"/>